<comment type="caution">
    <text evidence="2">The sequence shown here is derived from an EMBL/GenBank/DDBJ whole genome shotgun (WGS) entry which is preliminary data.</text>
</comment>
<name>A0ABQ9XCJ4_9EUKA</name>
<organism evidence="2 3">
    <name type="scientific">Blattamonas nauphoetae</name>
    <dbReference type="NCBI Taxonomy" id="2049346"/>
    <lineage>
        <taxon>Eukaryota</taxon>
        <taxon>Metamonada</taxon>
        <taxon>Preaxostyla</taxon>
        <taxon>Oxymonadida</taxon>
        <taxon>Blattamonas</taxon>
    </lineage>
</organism>
<feature type="chain" id="PRO_5046222524" evidence="1">
    <location>
        <begin position="22"/>
        <end position="754"/>
    </location>
</feature>
<dbReference type="EMBL" id="JARBJD010000188">
    <property type="protein sequence ID" value="KAK2947935.1"/>
    <property type="molecule type" value="Genomic_DNA"/>
</dbReference>
<evidence type="ECO:0000313" key="2">
    <source>
        <dbReference type="EMBL" id="KAK2947935.1"/>
    </source>
</evidence>
<feature type="signal peptide" evidence="1">
    <location>
        <begin position="1"/>
        <end position="21"/>
    </location>
</feature>
<reference evidence="2 3" key="1">
    <citation type="journal article" date="2022" name="bioRxiv">
        <title>Genomics of Preaxostyla Flagellates Illuminates Evolutionary Transitions and the Path Towards Mitochondrial Loss.</title>
        <authorList>
            <person name="Novak L.V.F."/>
            <person name="Treitli S.C."/>
            <person name="Pyrih J."/>
            <person name="Halakuc P."/>
            <person name="Pipaliya S.V."/>
            <person name="Vacek V."/>
            <person name="Brzon O."/>
            <person name="Soukal P."/>
            <person name="Eme L."/>
            <person name="Dacks J.B."/>
            <person name="Karnkowska A."/>
            <person name="Elias M."/>
            <person name="Hampl V."/>
        </authorList>
    </citation>
    <scope>NUCLEOTIDE SEQUENCE [LARGE SCALE GENOMIC DNA]</scope>
    <source>
        <strain evidence="2">NAU3</strain>
        <tissue evidence="2">Gut</tissue>
    </source>
</reference>
<evidence type="ECO:0000313" key="3">
    <source>
        <dbReference type="Proteomes" id="UP001281761"/>
    </source>
</evidence>
<evidence type="ECO:0000256" key="1">
    <source>
        <dbReference type="SAM" id="SignalP"/>
    </source>
</evidence>
<dbReference type="InterPro" id="IPR011050">
    <property type="entry name" value="Pectin_lyase_fold/virulence"/>
</dbReference>
<sequence length="754" mass="81344">MITLSLLLCLSQSFLTATSEGTNPTNQESLLDTLSNTPDTTVNEIQRMWIPERSYFGHNIDVKQRFLELSGEQSNERSSPETHIVTQCGFKSNRNEEELTMNTCESCIFSLTNSTLSLKSLHFSLVSDSRQSGQEKNNARAARLAIVSGSILTISESIIELPPSTSPVLISPSTIEESTAESSVVVQKCSISSESVELHGFVETSAFPSFEGPISVSLVGCSFSSLRILGKDGIGLSLTRSPRKSEETIETISSSLIGCSFVNMSSIGSSCQPHLPHLSQKMLGCVVSLSSSHLSGSTIRDFNNGGSVLCLNCSFSSLLSSFNVDSNADGTIINPNGTFPFNDNGTSHYWGSSSIYETITATFRNCRFTGAKYASNKRPIHFYEYKGSISIVSCSFSNHIAVYVYDSIEKGGIICFDQPVRPNSNPVIVQGTNFTNIQSDLIGSALYARIAQTTTFDDCKFENCGSPNNPNGAGGGLYISCFQTTHLTTLTNLVFQSCSSTYNGAMAAYIRGPLLLSNCRFEDCTQADDYASAGGLSLSLLAEATHDIRFLDFTDCTSDHSAGGLDFWSNVDVQLSELHFVRCTSGIVYVNQVGGGFVAYFAVPLTLTVKDCSFDHCSSTDVGAAFSVERCGNCVVIDCAVRNCSSRTAGTNRILPERDSATSLSLTRVAFIDNTVGQEGLSSESVNGLSDTTAFVDVYLNYLKCDTRPTIEIVDCYTTCATNSIGMHMTTNRGTSDESTIRVIDEDSDCIAEI</sequence>
<proteinExistence type="predicted"/>
<gene>
    <name evidence="2" type="ORF">BLNAU_17162</name>
</gene>
<dbReference type="Proteomes" id="UP001281761">
    <property type="component" value="Unassembled WGS sequence"/>
</dbReference>
<keyword evidence="1" id="KW-0732">Signal</keyword>
<protein>
    <submittedName>
        <fullName evidence="2">Uncharacterized protein</fullName>
    </submittedName>
</protein>
<dbReference type="SUPFAM" id="SSF51126">
    <property type="entry name" value="Pectin lyase-like"/>
    <property type="match status" value="1"/>
</dbReference>
<keyword evidence="3" id="KW-1185">Reference proteome</keyword>
<accession>A0ABQ9XCJ4</accession>